<dbReference type="CDD" id="cd14256">
    <property type="entry name" value="Dockerin_I"/>
    <property type="match status" value="1"/>
</dbReference>
<dbReference type="PROSITE" id="PS51766">
    <property type="entry name" value="DOCKERIN"/>
    <property type="match status" value="1"/>
</dbReference>
<dbReference type="PROSITE" id="PS51762">
    <property type="entry name" value="GH16_2"/>
    <property type="match status" value="1"/>
</dbReference>
<evidence type="ECO:0000256" key="1">
    <source>
        <dbReference type="ARBA" id="ARBA00000481"/>
    </source>
</evidence>
<reference evidence="15" key="1">
    <citation type="submission" date="2011-12" db="EMBL/GenBank/DDBJ databases">
        <title>Complete sequence of Clostridium clariflavum DSM 19732.</title>
        <authorList>
            <consortium name="US DOE Joint Genome Institute"/>
            <person name="Lucas S."/>
            <person name="Han J."/>
            <person name="Lapidus A."/>
            <person name="Cheng J.-F."/>
            <person name="Goodwin L."/>
            <person name="Pitluck S."/>
            <person name="Peters L."/>
            <person name="Teshima H."/>
            <person name="Detter J.C."/>
            <person name="Han C."/>
            <person name="Tapia R."/>
            <person name="Land M."/>
            <person name="Hauser L."/>
            <person name="Kyrpides N."/>
            <person name="Ivanova N."/>
            <person name="Pagani I."/>
            <person name="Kitzmiller T."/>
            <person name="Lynd L."/>
            <person name="Izquierdo J."/>
            <person name="Woyke T."/>
        </authorList>
    </citation>
    <scope>NUCLEOTIDE SEQUENCE [LARGE SCALE GENOMIC DNA]</scope>
    <source>
        <strain evidence="15">DSM 19732 / NBRC 101661 / EBR45</strain>
    </source>
</reference>
<dbReference type="PROSITE" id="PS00018">
    <property type="entry name" value="EF_HAND_1"/>
    <property type="match status" value="1"/>
</dbReference>
<dbReference type="AlphaFoldDB" id="G8LU32"/>
<evidence type="ECO:0000259" key="12">
    <source>
        <dbReference type="PROSITE" id="PS51762"/>
    </source>
</evidence>
<dbReference type="KEGG" id="ccl:Clocl_1811"/>
<dbReference type="CDD" id="cd02175">
    <property type="entry name" value="GH16_lichenase"/>
    <property type="match status" value="1"/>
</dbReference>
<evidence type="ECO:0000256" key="5">
    <source>
        <dbReference type="ARBA" id="ARBA00022801"/>
    </source>
</evidence>
<dbReference type="Pfam" id="PF00722">
    <property type="entry name" value="Glyco_hydro_16"/>
    <property type="match status" value="1"/>
</dbReference>
<feature type="signal peptide" evidence="11">
    <location>
        <begin position="1"/>
        <end position="29"/>
    </location>
</feature>
<evidence type="ECO:0000256" key="10">
    <source>
        <dbReference type="PIRSR" id="PIRSR608264-1"/>
    </source>
</evidence>
<dbReference type="OrthoDB" id="9809583at2"/>
<keyword evidence="5" id="KW-0378">Hydrolase</keyword>
<evidence type="ECO:0000256" key="7">
    <source>
        <dbReference type="ARBA" id="ARBA00029722"/>
    </source>
</evidence>
<dbReference type="InterPro" id="IPR008263">
    <property type="entry name" value="GH16_AS"/>
</dbReference>
<evidence type="ECO:0000256" key="11">
    <source>
        <dbReference type="SAM" id="SignalP"/>
    </source>
</evidence>
<sequence precursor="true">MLSMYLKKLCIAILVSSLAIVHTPFNVPAAQVVNTYFEANFSNFDSNLFESANWPNGNPFNCVWRPSQVSFSNGSMFLTLTRDDTGSGYPYKSGEYRTKAFFGYGYYEVKMKPAKNVGIVSSFFTYTGPSDNNPWDEIDIEFLGKDTTMVQFNWYKNGVGGNEYYHRLGFDASQDFHTYGFEWRPNYISYYVDGVKVYTGTRNIPSTPGKIMMNLWPGIGVDEWLGRFDGRTPITAEYKYIRYYPDGFPTATQTPTATPTPYQPPTPTPQSVVIGDLNYDNRVDSIDYAYLKMYLLGQIYDFPTPYDMQAADLNGDGKIDSIDYAYLKMYLLGFINKFPVQ</sequence>
<dbReference type="InterPro" id="IPR002105">
    <property type="entry name" value="Dockerin_1_rpt"/>
</dbReference>
<dbReference type="Proteomes" id="UP000005435">
    <property type="component" value="Chromosome"/>
</dbReference>
<dbReference type="STRING" id="720554.Clocl_1811"/>
<evidence type="ECO:0000256" key="3">
    <source>
        <dbReference type="ARBA" id="ARBA00012690"/>
    </source>
</evidence>
<dbReference type="InterPro" id="IPR016134">
    <property type="entry name" value="Dockerin_dom"/>
</dbReference>
<dbReference type="Gene3D" id="1.10.1330.10">
    <property type="entry name" value="Dockerin domain"/>
    <property type="match status" value="1"/>
</dbReference>
<organism evidence="14 15">
    <name type="scientific">Acetivibrio clariflavus (strain DSM 19732 / NBRC 101661 / EBR45)</name>
    <name type="common">Clostridium clariflavum</name>
    <dbReference type="NCBI Taxonomy" id="720554"/>
    <lineage>
        <taxon>Bacteria</taxon>
        <taxon>Bacillati</taxon>
        <taxon>Bacillota</taxon>
        <taxon>Clostridia</taxon>
        <taxon>Eubacteriales</taxon>
        <taxon>Oscillospiraceae</taxon>
        <taxon>Acetivibrio</taxon>
    </lineage>
</organism>
<dbReference type="Pfam" id="PF00404">
    <property type="entry name" value="Dockerin_1"/>
    <property type="match status" value="1"/>
</dbReference>
<dbReference type="PROSITE" id="PS01034">
    <property type="entry name" value="GH16_1"/>
    <property type="match status" value="1"/>
</dbReference>
<proteinExistence type="inferred from homology"/>
<dbReference type="RefSeq" id="WP_014255006.1">
    <property type="nucleotide sequence ID" value="NC_016627.1"/>
</dbReference>
<dbReference type="InterPro" id="IPR018247">
    <property type="entry name" value="EF_Hand_1_Ca_BS"/>
</dbReference>
<dbReference type="EMBL" id="CP003065">
    <property type="protein sequence ID" value="AEV68420.1"/>
    <property type="molecule type" value="Genomic_DNA"/>
</dbReference>
<accession>G8LU32</accession>
<dbReference type="NCBIfam" id="NF047856">
    <property type="entry name" value="BGlucanaseBglS"/>
    <property type="match status" value="1"/>
</dbReference>
<comment type="catalytic activity">
    <reaction evidence="1">
        <text>Hydrolysis of (1-&gt;4)-beta-D-glucosidic linkages in beta-D-glucans containing (1-&gt;3)- and (1-&gt;4)-bonds.</text>
        <dbReference type="EC" id="3.2.1.73"/>
    </reaction>
</comment>
<feature type="active site" description="Proton donor" evidence="10">
    <location>
        <position position="141"/>
    </location>
</feature>
<feature type="domain" description="Dockerin" evidence="13">
    <location>
        <begin position="270"/>
        <end position="340"/>
    </location>
</feature>
<gene>
    <name evidence="14" type="ordered locus">Clocl_1811</name>
</gene>
<dbReference type="InterPro" id="IPR008264">
    <property type="entry name" value="Beta_glucanase"/>
</dbReference>
<keyword evidence="15" id="KW-1185">Reference proteome</keyword>
<dbReference type="InterPro" id="IPR013320">
    <property type="entry name" value="ConA-like_dom_sf"/>
</dbReference>
<keyword evidence="6" id="KW-0326">Glycosidase</keyword>
<dbReference type="InterPro" id="IPR036439">
    <property type="entry name" value="Dockerin_dom_sf"/>
</dbReference>
<comment type="similarity">
    <text evidence="2">Belongs to the glycosyl hydrolase 16 family.</text>
</comment>
<protein>
    <recommendedName>
        <fullName evidence="4">Beta-glucanase</fullName>
        <ecNumber evidence="3">3.2.1.73</ecNumber>
    </recommendedName>
    <alternativeName>
        <fullName evidence="9">1,3-1,4-beta-D-glucan 4-glucanohydrolase</fullName>
    </alternativeName>
    <alternativeName>
        <fullName evidence="8">Endo-beta-1,3-1,4 glucanase</fullName>
    </alternativeName>
    <alternativeName>
        <fullName evidence="7">Lichenase</fullName>
    </alternativeName>
</protein>
<dbReference type="PRINTS" id="PR00737">
    <property type="entry name" value="GLHYDRLASE16"/>
</dbReference>
<dbReference type="InterPro" id="IPR044791">
    <property type="entry name" value="Beta-glucanase/XTH"/>
</dbReference>
<feature type="active site" description="Nucleophile" evidence="10">
    <location>
        <position position="137"/>
    </location>
</feature>
<dbReference type="SMR" id="G8LU32"/>
<dbReference type="GO" id="GO:0042972">
    <property type="term" value="F:licheninase activity"/>
    <property type="evidence" value="ECO:0007669"/>
    <property type="project" value="UniProtKB-EC"/>
</dbReference>
<evidence type="ECO:0000256" key="8">
    <source>
        <dbReference type="ARBA" id="ARBA00029771"/>
    </source>
</evidence>
<evidence type="ECO:0000259" key="13">
    <source>
        <dbReference type="PROSITE" id="PS51766"/>
    </source>
</evidence>
<dbReference type="eggNOG" id="COG2273">
    <property type="taxonomic scope" value="Bacteria"/>
</dbReference>
<evidence type="ECO:0000256" key="4">
    <source>
        <dbReference type="ARBA" id="ARBA00014569"/>
    </source>
</evidence>
<dbReference type="InterPro" id="IPR000757">
    <property type="entry name" value="Beta-glucanase-like"/>
</dbReference>
<dbReference type="HOGENOM" id="CLU_071026_1_0_9"/>
<dbReference type="SUPFAM" id="SSF49899">
    <property type="entry name" value="Concanavalin A-like lectins/glucanases"/>
    <property type="match status" value="1"/>
</dbReference>
<evidence type="ECO:0000256" key="9">
    <source>
        <dbReference type="ARBA" id="ARBA00031665"/>
    </source>
</evidence>
<dbReference type="GO" id="GO:0000272">
    <property type="term" value="P:polysaccharide catabolic process"/>
    <property type="evidence" value="ECO:0007669"/>
    <property type="project" value="InterPro"/>
</dbReference>
<evidence type="ECO:0000256" key="2">
    <source>
        <dbReference type="ARBA" id="ARBA00006865"/>
    </source>
</evidence>
<dbReference type="EC" id="3.2.1.73" evidence="3"/>
<reference evidence="14 15" key="2">
    <citation type="journal article" date="2012" name="Stand. Genomic Sci.">
        <title>Complete Genome Sequence of Clostridium clariflavum DSM 19732.</title>
        <authorList>
            <person name="Izquierdo J.A."/>
            <person name="Goodwin L."/>
            <person name="Davenport K.W."/>
            <person name="Teshima H."/>
            <person name="Bruce D."/>
            <person name="Detter C."/>
            <person name="Tapia R."/>
            <person name="Han S."/>
            <person name="Land M."/>
            <person name="Hauser L."/>
            <person name="Jeffries C.D."/>
            <person name="Han J."/>
            <person name="Pitluck S."/>
            <person name="Nolan M."/>
            <person name="Chen A."/>
            <person name="Huntemann M."/>
            <person name="Mavromatis K."/>
            <person name="Mikhailova N."/>
            <person name="Liolios K."/>
            <person name="Woyke T."/>
            <person name="Lynd L.R."/>
        </authorList>
    </citation>
    <scope>NUCLEOTIDE SEQUENCE [LARGE SCALE GENOMIC DNA]</scope>
    <source>
        <strain evidence="15">DSM 19732 / NBRC 101661 / EBR45</strain>
    </source>
</reference>
<feature type="domain" description="GH16" evidence="12">
    <location>
        <begin position="16"/>
        <end position="249"/>
    </location>
</feature>
<evidence type="ECO:0000313" key="14">
    <source>
        <dbReference type="EMBL" id="AEV68420.1"/>
    </source>
</evidence>
<feature type="chain" id="PRO_5003511488" description="Beta-glucanase" evidence="11">
    <location>
        <begin position="30"/>
        <end position="341"/>
    </location>
</feature>
<evidence type="ECO:0000313" key="15">
    <source>
        <dbReference type="Proteomes" id="UP000005435"/>
    </source>
</evidence>
<dbReference type="SUPFAM" id="SSF63446">
    <property type="entry name" value="Type I dockerin domain"/>
    <property type="match status" value="1"/>
</dbReference>
<dbReference type="Gene3D" id="2.60.120.200">
    <property type="match status" value="1"/>
</dbReference>
<dbReference type="PANTHER" id="PTHR31062">
    <property type="entry name" value="XYLOGLUCAN ENDOTRANSGLUCOSYLASE/HYDROLASE PROTEIN 8-RELATED"/>
    <property type="match status" value="1"/>
</dbReference>
<name>G8LU32_ACECE</name>
<keyword evidence="11" id="KW-0732">Signal</keyword>
<evidence type="ECO:0000256" key="6">
    <source>
        <dbReference type="ARBA" id="ARBA00023295"/>
    </source>
</evidence>